<accession>A0AAD5SAD3</accession>
<reference evidence="7" key="1">
    <citation type="submission" date="2020-05" db="EMBL/GenBank/DDBJ databases">
        <title>Phylogenomic resolution of chytrid fungi.</title>
        <authorList>
            <person name="Stajich J.E."/>
            <person name="Amses K."/>
            <person name="Simmons R."/>
            <person name="Seto K."/>
            <person name="Myers J."/>
            <person name="Bonds A."/>
            <person name="Quandt C.A."/>
            <person name="Barry K."/>
            <person name="Liu P."/>
            <person name="Grigoriev I."/>
            <person name="Longcore J.E."/>
            <person name="James T.Y."/>
        </authorList>
    </citation>
    <scope>NUCLEOTIDE SEQUENCE</scope>
    <source>
        <strain evidence="7">JEL0318</strain>
    </source>
</reference>
<dbReference type="InterPro" id="IPR002509">
    <property type="entry name" value="NODB_dom"/>
</dbReference>
<evidence type="ECO:0000256" key="4">
    <source>
        <dbReference type="ARBA" id="ARBA00022801"/>
    </source>
</evidence>
<dbReference type="AlphaFoldDB" id="A0AAD5SAD3"/>
<dbReference type="EMBL" id="JADGJD010000488">
    <property type="protein sequence ID" value="KAJ3050653.1"/>
    <property type="molecule type" value="Genomic_DNA"/>
</dbReference>
<comment type="cofactor">
    <cofactor evidence="1">
        <name>Co(2+)</name>
        <dbReference type="ChEBI" id="CHEBI:48828"/>
    </cofactor>
</comment>
<evidence type="ECO:0000256" key="1">
    <source>
        <dbReference type="ARBA" id="ARBA00001941"/>
    </source>
</evidence>
<organism evidence="7 8">
    <name type="scientific">Rhizophlyctis rosea</name>
    <dbReference type="NCBI Taxonomy" id="64517"/>
    <lineage>
        <taxon>Eukaryota</taxon>
        <taxon>Fungi</taxon>
        <taxon>Fungi incertae sedis</taxon>
        <taxon>Chytridiomycota</taxon>
        <taxon>Chytridiomycota incertae sedis</taxon>
        <taxon>Chytridiomycetes</taxon>
        <taxon>Rhizophlyctidales</taxon>
        <taxon>Rhizophlyctidaceae</taxon>
        <taxon>Rhizophlyctis</taxon>
    </lineage>
</organism>
<evidence type="ECO:0000313" key="8">
    <source>
        <dbReference type="Proteomes" id="UP001212841"/>
    </source>
</evidence>
<dbReference type="GO" id="GO:0005975">
    <property type="term" value="P:carbohydrate metabolic process"/>
    <property type="evidence" value="ECO:0007669"/>
    <property type="project" value="InterPro"/>
</dbReference>
<protein>
    <recommendedName>
        <fullName evidence="6">NodB homology domain-containing protein</fullName>
    </recommendedName>
</protein>
<dbReference type="PANTHER" id="PTHR46471">
    <property type="entry name" value="CHITIN DEACETYLASE"/>
    <property type="match status" value="1"/>
</dbReference>
<keyword evidence="5" id="KW-0119">Carbohydrate metabolism</keyword>
<dbReference type="Pfam" id="PF01522">
    <property type="entry name" value="Polysacc_deac_1"/>
    <property type="match status" value="1"/>
</dbReference>
<evidence type="ECO:0000256" key="2">
    <source>
        <dbReference type="ARBA" id="ARBA00022723"/>
    </source>
</evidence>
<name>A0AAD5SAD3_9FUNG</name>
<keyword evidence="3" id="KW-0732">Signal</keyword>
<evidence type="ECO:0000256" key="3">
    <source>
        <dbReference type="ARBA" id="ARBA00022729"/>
    </source>
</evidence>
<dbReference type="GO" id="GO:0016810">
    <property type="term" value="F:hydrolase activity, acting on carbon-nitrogen (but not peptide) bonds"/>
    <property type="evidence" value="ECO:0007669"/>
    <property type="project" value="InterPro"/>
</dbReference>
<dbReference type="Proteomes" id="UP001212841">
    <property type="component" value="Unassembled WGS sequence"/>
</dbReference>
<dbReference type="InterPro" id="IPR011330">
    <property type="entry name" value="Glyco_hydro/deAcase_b/a-brl"/>
</dbReference>
<dbReference type="PANTHER" id="PTHR46471:SF9">
    <property type="entry name" value="CHITIN DEACETYLASE"/>
    <property type="match status" value="1"/>
</dbReference>
<evidence type="ECO:0000259" key="6">
    <source>
        <dbReference type="Pfam" id="PF01522"/>
    </source>
</evidence>
<keyword evidence="4" id="KW-0378">Hydrolase</keyword>
<comment type="caution">
    <text evidence="7">The sequence shown here is derived from an EMBL/GenBank/DDBJ whole genome shotgun (WGS) entry which is preliminary data.</text>
</comment>
<dbReference type="Gene3D" id="3.20.20.370">
    <property type="entry name" value="Glycoside hydrolase/deacetylase"/>
    <property type="match status" value="1"/>
</dbReference>
<gene>
    <name evidence="7" type="ORF">HK097_008350</name>
</gene>
<sequence>MLAFAWDDGTMQYQQSKSKLSEQKIIDQFNAANFKTTFITTGKLYNCIYNEGAVSSLRSAYASGHQLASHSWSHNDMGGLTPDEQKLEPIEQSYDAIIAGVTAPDGGIILAQEFYNSSANGLLPRVSKYAQDNGLKLVTVAECVGDTIENAYKEVGIQGNRDVSWVC</sequence>
<dbReference type="GO" id="GO:0046872">
    <property type="term" value="F:metal ion binding"/>
    <property type="evidence" value="ECO:0007669"/>
    <property type="project" value="UniProtKB-KW"/>
</dbReference>
<feature type="domain" description="NodB homology" evidence="6">
    <location>
        <begin position="3"/>
        <end position="97"/>
    </location>
</feature>
<dbReference type="SUPFAM" id="SSF88713">
    <property type="entry name" value="Glycoside hydrolase/deacetylase"/>
    <property type="match status" value="1"/>
</dbReference>
<proteinExistence type="predicted"/>
<keyword evidence="2" id="KW-0479">Metal-binding</keyword>
<evidence type="ECO:0000313" key="7">
    <source>
        <dbReference type="EMBL" id="KAJ3050653.1"/>
    </source>
</evidence>
<evidence type="ECO:0000256" key="5">
    <source>
        <dbReference type="ARBA" id="ARBA00023277"/>
    </source>
</evidence>
<keyword evidence="8" id="KW-1185">Reference proteome</keyword>